<keyword evidence="2" id="KW-1185">Reference proteome</keyword>
<dbReference type="Proteomes" id="UP000601223">
    <property type="component" value="Unassembled WGS sequence"/>
</dbReference>
<proteinExistence type="predicted"/>
<comment type="caution">
    <text evidence="1">The sequence shown here is derived from an EMBL/GenBank/DDBJ whole genome shotgun (WGS) entry which is preliminary data.</text>
</comment>
<name>A0A8J3NLX7_9ACTN</name>
<organism evidence="1 2">
    <name type="scientific">Catellatospora bangladeshensis</name>
    <dbReference type="NCBI Taxonomy" id="310355"/>
    <lineage>
        <taxon>Bacteria</taxon>
        <taxon>Bacillati</taxon>
        <taxon>Actinomycetota</taxon>
        <taxon>Actinomycetes</taxon>
        <taxon>Micromonosporales</taxon>
        <taxon>Micromonosporaceae</taxon>
        <taxon>Catellatospora</taxon>
    </lineage>
</organism>
<accession>A0A8J3NLX7</accession>
<protein>
    <submittedName>
        <fullName evidence="1">Uncharacterized protein</fullName>
    </submittedName>
</protein>
<dbReference type="EMBL" id="BONF01000050">
    <property type="protein sequence ID" value="GIF85630.1"/>
    <property type="molecule type" value="Genomic_DNA"/>
</dbReference>
<gene>
    <name evidence="1" type="ORF">Cba03nite_69790</name>
</gene>
<reference evidence="1 2" key="1">
    <citation type="submission" date="2021-01" db="EMBL/GenBank/DDBJ databases">
        <title>Whole genome shotgun sequence of Catellatospora bangladeshensis NBRC 107357.</title>
        <authorList>
            <person name="Komaki H."/>
            <person name="Tamura T."/>
        </authorList>
    </citation>
    <scope>NUCLEOTIDE SEQUENCE [LARGE SCALE GENOMIC DNA]</scope>
    <source>
        <strain evidence="1 2">NBRC 107357</strain>
    </source>
</reference>
<evidence type="ECO:0000313" key="2">
    <source>
        <dbReference type="Proteomes" id="UP000601223"/>
    </source>
</evidence>
<dbReference type="AlphaFoldDB" id="A0A8J3NLX7"/>
<sequence length="88" mass="9549">MLPVSVRIPASAAPEIIISRAPRVRVSLAHSGAPVFLPRGLLRPLALLRVFFVLPRRELFGTALPGLVNSDPRNSNGYGYIATSRMTI</sequence>
<evidence type="ECO:0000313" key="1">
    <source>
        <dbReference type="EMBL" id="GIF85630.1"/>
    </source>
</evidence>